<dbReference type="Proteomes" id="UP001237642">
    <property type="component" value="Unassembled WGS sequence"/>
</dbReference>
<evidence type="ECO:0000313" key="2">
    <source>
        <dbReference type="Proteomes" id="UP001237642"/>
    </source>
</evidence>
<name>A0AAD8GPN3_9APIA</name>
<reference evidence="1" key="1">
    <citation type="submission" date="2023-02" db="EMBL/GenBank/DDBJ databases">
        <title>Genome of toxic invasive species Heracleum sosnowskyi carries increased number of genes despite the absence of recent whole-genome duplications.</title>
        <authorList>
            <person name="Schelkunov M."/>
            <person name="Shtratnikova V."/>
            <person name="Makarenko M."/>
            <person name="Klepikova A."/>
            <person name="Omelchenko D."/>
            <person name="Novikova G."/>
            <person name="Obukhova E."/>
            <person name="Bogdanov V."/>
            <person name="Penin A."/>
            <person name="Logacheva M."/>
        </authorList>
    </citation>
    <scope>NUCLEOTIDE SEQUENCE</scope>
    <source>
        <strain evidence="1">Hsosn_3</strain>
        <tissue evidence="1">Leaf</tissue>
    </source>
</reference>
<keyword evidence="2" id="KW-1185">Reference proteome</keyword>
<dbReference type="AlphaFoldDB" id="A0AAD8GPN3"/>
<gene>
    <name evidence="1" type="ORF">POM88_053577</name>
</gene>
<comment type="caution">
    <text evidence="1">The sequence shown here is derived from an EMBL/GenBank/DDBJ whole genome shotgun (WGS) entry which is preliminary data.</text>
</comment>
<proteinExistence type="predicted"/>
<accession>A0AAD8GPN3</accession>
<reference evidence="1" key="2">
    <citation type="submission" date="2023-05" db="EMBL/GenBank/DDBJ databases">
        <authorList>
            <person name="Schelkunov M.I."/>
        </authorList>
    </citation>
    <scope>NUCLEOTIDE SEQUENCE</scope>
    <source>
        <strain evidence="1">Hsosn_3</strain>
        <tissue evidence="1">Leaf</tissue>
    </source>
</reference>
<organism evidence="1 2">
    <name type="scientific">Heracleum sosnowskyi</name>
    <dbReference type="NCBI Taxonomy" id="360622"/>
    <lineage>
        <taxon>Eukaryota</taxon>
        <taxon>Viridiplantae</taxon>
        <taxon>Streptophyta</taxon>
        <taxon>Embryophyta</taxon>
        <taxon>Tracheophyta</taxon>
        <taxon>Spermatophyta</taxon>
        <taxon>Magnoliopsida</taxon>
        <taxon>eudicotyledons</taxon>
        <taxon>Gunneridae</taxon>
        <taxon>Pentapetalae</taxon>
        <taxon>asterids</taxon>
        <taxon>campanulids</taxon>
        <taxon>Apiales</taxon>
        <taxon>Apiaceae</taxon>
        <taxon>Apioideae</taxon>
        <taxon>apioid superclade</taxon>
        <taxon>Tordylieae</taxon>
        <taxon>Tordyliinae</taxon>
        <taxon>Heracleum</taxon>
    </lineage>
</organism>
<dbReference type="EMBL" id="JAUIZM010000018">
    <property type="protein sequence ID" value="KAK1352313.1"/>
    <property type="molecule type" value="Genomic_DNA"/>
</dbReference>
<sequence>MRSYIQMLTVVFCSNISCRCIHLTRTYSEEGVPPIDSILRQHGQETFINRMLSVDVPVSSLAKKHLFFFKDEISTYNPFFSQCLRDFLECMESQNSDLEKLLKATRQLHDLIDQGVNHIYLKMSQKIVLEDCKESDLIQWLSKFLAVKTLANDFALLRCLRRMLCFEPKFIKEACQIISNIAARSRTWIKILALASAIAAACSNAATAEAASSGLICINLINSASIAAFTLSKSTKLLKKGGTAL</sequence>
<protein>
    <submittedName>
        <fullName evidence="1">Uncharacterized protein</fullName>
    </submittedName>
</protein>
<evidence type="ECO:0000313" key="1">
    <source>
        <dbReference type="EMBL" id="KAK1352313.1"/>
    </source>
</evidence>